<evidence type="ECO:0000313" key="7">
    <source>
        <dbReference type="EMBL" id="SES63813.1"/>
    </source>
</evidence>
<name>A0A1H9Y535_9FIRM</name>
<keyword evidence="2 5" id="KW-0690">Ribosome biogenesis</keyword>
<gene>
    <name evidence="7" type="ORF">SAMN03080614_1001168</name>
</gene>
<evidence type="ECO:0000256" key="4">
    <source>
        <dbReference type="ARBA" id="ARBA00022801"/>
    </source>
</evidence>
<comment type="similarity">
    <text evidence="5">Belongs to the YqgF HJR family.</text>
</comment>
<dbReference type="EMBL" id="FOIF01000001">
    <property type="protein sequence ID" value="SES63813.1"/>
    <property type="molecule type" value="Genomic_DNA"/>
</dbReference>
<dbReference type="InterPro" id="IPR005227">
    <property type="entry name" value="YqgF"/>
</dbReference>
<dbReference type="GO" id="GO:0000967">
    <property type="term" value="P:rRNA 5'-end processing"/>
    <property type="evidence" value="ECO:0007669"/>
    <property type="project" value="UniProtKB-UniRule"/>
</dbReference>
<dbReference type="Pfam" id="PF03652">
    <property type="entry name" value="RuvX"/>
    <property type="match status" value="1"/>
</dbReference>
<evidence type="ECO:0000256" key="5">
    <source>
        <dbReference type="HAMAP-Rule" id="MF_00651"/>
    </source>
</evidence>
<protein>
    <recommendedName>
        <fullName evidence="5">Putative pre-16S rRNA nuclease</fullName>
        <ecNumber evidence="5">3.1.-.-</ecNumber>
    </recommendedName>
</protein>
<dbReference type="SUPFAM" id="SSF53098">
    <property type="entry name" value="Ribonuclease H-like"/>
    <property type="match status" value="1"/>
</dbReference>
<dbReference type="InterPro" id="IPR037027">
    <property type="entry name" value="YqgF/RNaseH-like_dom_sf"/>
</dbReference>
<keyword evidence="3 5" id="KW-0540">Nuclease</keyword>
<proteinExistence type="inferred from homology"/>
<evidence type="ECO:0000256" key="2">
    <source>
        <dbReference type="ARBA" id="ARBA00022517"/>
    </source>
</evidence>
<evidence type="ECO:0000256" key="1">
    <source>
        <dbReference type="ARBA" id="ARBA00022490"/>
    </source>
</evidence>
<dbReference type="HAMAP" id="MF_00651">
    <property type="entry name" value="Nuclease_YqgF"/>
    <property type="match status" value="1"/>
</dbReference>
<dbReference type="OrthoDB" id="9796140at2"/>
<accession>A0A1H9Y535</accession>
<comment type="function">
    <text evidence="5">Could be a nuclease involved in processing of the 5'-end of pre-16S rRNA.</text>
</comment>
<dbReference type="InterPro" id="IPR006641">
    <property type="entry name" value="YqgF/RNaseH-like_dom"/>
</dbReference>
<dbReference type="AlphaFoldDB" id="A0A1H9Y535"/>
<organism evidence="7 8">
    <name type="scientific">Anaerobranca gottschalkii DSM 13577</name>
    <dbReference type="NCBI Taxonomy" id="1120990"/>
    <lineage>
        <taxon>Bacteria</taxon>
        <taxon>Bacillati</taxon>
        <taxon>Bacillota</taxon>
        <taxon>Clostridia</taxon>
        <taxon>Eubacteriales</taxon>
        <taxon>Proteinivoracaceae</taxon>
        <taxon>Anaerobranca</taxon>
    </lineage>
</organism>
<sequence>MRCMGLDLGEKTIGVAVSDLLGLTAQGLKVIKREGQDELEELAQIIKDYEVSTIVIGLPKNMNNTLGPRAIMSQEFAEVLQKRFPQLNIVLQDERLTTAEIQRQLISADVSRNKRKKVVDKMAAMLILQTYLDKNKK</sequence>
<dbReference type="GO" id="GO:0005829">
    <property type="term" value="C:cytosol"/>
    <property type="evidence" value="ECO:0007669"/>
    <property type="project" value="TreeGrafter"/>
</dbReference>
<keyword evidence="8" id="KW-1185">Reference proteome</keyword>
<dbReference type="CDD" id="cd16964">
    <property type="entry name" value="YqgF"/>
    <property type="match status" value="1"/>
</dbReference>
<dbReference type="EC" id="3.1.-.-" evidence="5"/>
<dbReference type="PANTHER" id="PTHR33317">
    <property type="entry name" value="POLYNUCLEOTIDYL TRANSFERASE, RIBONUCLEASE H-LIKE SUPERFAMILY PROTEIN"/>
    <property type="match status" value="1"/>
</dbReference>
<dbReference type="NCBIfam" id="TIGR00250">
    <property type="entry name" value="RNAse_H_YqgF"/>
    <property type="match status" value="1"/>
</dbReference>
<dbReference type="PANTHER" id="PTHR33317:SF4">
    <property type="entry name" value="POLYNUCLEOTIDYL TRANSFERASE, RIBONUCLEASE H-LIKE SUPERFAMILY PROTEIN"/>
    <property type="match status" value="1"/>
</dbReference>
<dbReference type="GO" id="GO:0016788">
    <property type="term" value="F:hydrolase activity, acting on ester bonds"/>
    <property type="evidence" value="ECO:0007669"/>
    <property type="project" value="UniProtKB-UniRule"/>
</dbReference>
<comment type="subcellular location">
    <subcellularLocation>
        <location evidence="5">Cytoplasm</location>
    </subcellularLocation>
</comment>
<dbReference type="InterPro" id="IPR012337">
    <property type="entry name" value="RNaseH-like_sf"/>
</dbReference>
<dbReference type="SMART" id="SM00732">
    <property type="entry name" value="YqgFc"/>
    <property type="match status" value="1"/>
</dbReference>
<evidence type="ECO:0000313" key="8">
    <source>
        <dbReference type="Proteomes" id="UP000243819"/>
    </source>
</evidence>
<dbReference type="STRING" id="1120990.SAMN03080614_1001168"/>
<dbReference type="RefSeq" id="WP_091347963.1">
    <property type="nucleotide sequence ID" value="NZ_FOIF01000001.1"/>
</dbReference>
<keyword evidence="1 5" id="KW-0963">Cytoplasm</keyword>
<dbReference type="GO" id="GO:0004518">
    <property type="term" value="F:nuclease activity"/>
    <property type="evidence" value="ECO:0007669"/>
    <property type="project" value="UniProtKB-KW"/>
</dbReference>
<keyword evidence="4 5" id="KW-0378">Hydrolase</keyword>
<reference evidence="8" key="1">
    <citation type="submission" date="2016-10" db="EMBL/GenBank/DDBJ databases">
        <authorList>
            <person name="Varghese N."/>
            <person name="Submissions S."/>
        </authorList>
    </citation>
    <scope>NUCLEOTIDE SEQUENCE [LARGE SCALE GENOMIC DNA]</scope>
    <source>
        <strain evidence="8">DSM 13577</strain>
    </source>
</reference>
<dbReference type="Proteomes" id="UP000243819">
    <property type="component" value="Unassembled WGS sequence"/>
</dbReference>
<evidence type="ECO:0000259" key="6">
    <source>
        <dbReference type="SMART" id="SM00732"/>
    </source>
</evidence>
<feature type="domain" description="YqgF/RNase H-like" evidence="6">
    <location>
        <begin position="1"/>
        <end position="101"/>
    </location>
</feature>
<dbReference type="Gene3D" id="3.30.420.140">
    <property type="entry name" value="YqgF/RNase H-like domain"/>
    <property type="match status" value="1"/>
</dbReference>
<evidence type="ECO:0000256" key="3">
    <source>
        <dbReference type="ARBA" id="ARBA00022722"/>
    </source>
</evidence>